<feature type="transmembrane region" description="Helical" evidence="14">
    <location>
        <begin position="38"/>
        <end position="59"/>
    </location>
</feature>
<dbReference type="GO" id="GO:0061630">
    <property type="term" value="F:ubiquitin protein ligase activity"/>
    <property type="evidence" value="ECO:0007669"/>
    <property type="project" value="UniProtKB-EC"/>
</dbReference>
<reference evidence="17" key="1">
    <citation type="submission" date="2016-05" db="EMBL/GenBank/DDBJ databases">
        <authorList>
            <person name="Sharaf H."/>
        </authorList>
    </citation>
    <scope>NUCLEOTIDE SEQUENCE [LARGE SCALE GENOMIC DNA]</scope>
    <source>
        <strain evidence="17">H</strain>
    </source>
</reference>
<dbReference type="SUPFAM" id="SSF57850">
    <property type="entry name" value="RING/U-box"/>
    <property type="match status" value="1"/>
</dbReference>
<evidence type="ECO:0000256" key="11">
    <source>
        <dbReference type="ARBA" id="ARBA00023136"/>
    </source>
</evidence>
<dbReference type="Proteomes" id="UP000182142">
    <property type="component" value="Unassembled WGS sequence"/>
</dbReference>
<name>A0A193RE28_PLAKH</name>
<dbReference type="PROSITE" id="PS50089">
    <property type="entry name" value="ZF_RING_2"/>
    <property type="match status" value="1"/>
</dbReference>
<comment type="catalytic activity">
    <reaction evidence="1">
        <text>S-ubiquitinyl-[E2 ubiquitin-conjugating enzyme]-L-cysteine + [acceptor protein]-L-lysine = [E2 ubiquitin-conjugating enzyme]-L-cysteine + N(6)-ubiquitinyl-[acceptor protein]-L-lysine.</text>
        <dbReference type="EC" id="2.3.2.27"/>
    </reaction>
</comment>
<organism evidence="16 17">
    <name type="scientific">Plasmodium knowlesi (strain H)</name>
    <dbReference type="NCBI Taxonomy" id="5851"/>
    <lineage>
        <taxon>Eukaryota</taxon>
        <taxon>Sar</taxon>
        <taxon>Alveolata</taxon>
        <taxon>Apicomplexa</taxon>
        <taxon>Aconoidasida</taxon>
        <taxon>Haemosporida</taxon>
        <taxon>Plasmodiidae</taxon>
        <taxon>Plasmodium</taxon>
        <taxon>Plasmodium (Plasmodium)</taxon>
    </lineage>
</organism>
<keyword evidence="11 14" id="KW-0472">Membrane</keyword>
<feature type="compositionally biased region" description="Acidic residues" evidence="13">
    <location>
        <begin position="367"/>
        <end position="385"/>
    </location>
</feature>
<dbReference type="EMBL" id="CWHR02000010">
    <property type="protein sequence ID" value="SBO26963.1"/>
    <property type="molecule type" value="Genomic_DNA"/>
</dbReference>
<dbReference type="GO" id="GO:0016020">
    <property type="term" value="C:membrane"/>
    <property type="evidence" value="ECO:0007669"/>
    <property type="project" value="UniProtKB-SubCell"/>
</dbReference>
<evidence type="ECO:0000256" key="2">
    <source>
        <dbReference type="ARBA" id="ARBA00004141"/>
    </source>
</evidence>
<dbReference type="InterPro" id="IPR011016">
    <property type="entry name" value="Znf_RING-CH"/>
</dbReference>
<evidence type="ECO:0000256" key="12">
    <source>
        <dbReference type="PROSITE-ProRule" id="PRU00175"/>
    </source>
</evidence>
<keyword evidence="6" id="KW-0479">Metal-binding</keyword>
<keyword evidence="8" id="KW-0833">Ubl conjugation pathway</keyword>
<comment type="subcellular location">
    <subcellularLocation>
        <location evidence="2">Membrane</location>
        <topology evidence="2">Multi-pass membrane protein</topology>
    </subcellularLocation>
</comment>
<evidence type="ECO:0000256" key="3">
    <source>
        <dbReference type="ARBA" id="ARBA00012483"/>
    </source>
</evidence>
<dbReference type="EC" id="2.3.2.27" evidence="3"/>
<dbReference type="GO" id="GO:0008270">
    <property type="term" value="F:zinc ion binding"/>
    <property type="evidence" value="ECO:0007669"/>
    <property type="project" value="UniProtKB-KW"/>
</dbReference>
<dbReference type="SMART" id="SM00184">
    <property type="entry name" value="RING"/>
    <property type="match status" value="1"/>
</dbReference>
<evidence type="ECO:0000256" key="13">
    <source>
        <dbReference type="SAM" id="MobiDB-lite"/>
    </source>
</evidence>
<evidence type="ECO:0000256" key="14">
    <source>
        <dbReference type="SAM" id="Phobius"/>
    </source>
</evidence>
<evidence type="ECO:0000256" key="9">
    <source>
        <dbReference type="ARBA" id="ARBA00022833"/>
    </source>
</evidence>
<feature type="transmembrane region" description="Helical" evidence="14">
    <location>
        <begin position="79"/>
        <end position="100"/>
    </location>
</feature>
<feature type="domain" description="RING-type" evidence="15">
    <location>
        <begin position="389"/>
        <end position="432"/>
    </location>
</feature>
<evidence type="ECO:0000313" key="16">
    <source>
        <dbReference type="EMBL" id="SBO26963.1"/>
    </source>
</evidence>
<keyword evidence="9" id="KW-0862">Zinc</keyword>
<evidence type="ECO:0000256" key="10">
    <source>
        <dbReference type="ARBA" id="ARBA00022989"/>
    </source>
</evidence>
<evidence type="ECO:0000256" key="1">
    <source>
        <dbReference type="ARBA" id="ARBA00000900"/>
    </source>
</evidence>
<dbReference type="PANTHER" id="PTHR45977">
    <property type="entry name" value="TARGET OF ERK KINASE MPK-1"/>
    <property type="match status" value="1"/>
</dbReference>
<protein>
    <recommendedName>
        <fullName evidence="3">RING-type E3 ubiquitin transferase</fullName>
        <ecNumber evidence="3">2.3.2.27</ecNumber>
    </recommendedName>
</protein>
<keyword evidence="5 14" id="KW-0812">Transmembrane</keyword>
<sequence length="446" mass="52099">MIEDDVDSTNGSGEKENVPRRVHTRIVIWKNIYIHIHVYVYIYIYIFFFFFFFFFFFLSPVNYVEMCPPERTLYRYLTTMLHLVLIASIVGLVSMGLYFLRTPCEPCDYYNRVLAIGIWIKSICHVHLTIVRVKKRDEIENNERFRSLVIYLIKLFNSLTFLLVLLSLHLLHFYRNKCSFNTLALKFIKLYYYLTITLYFLPLLFYISLGLFLSIIICVIVNFSVDENDRIPTPENVISKLTVLKYSDINFVRGNSRNEQKKKKKKLKKPSFEVIFDKVKRVMQRKDNREEEKKKKKKFRDSFSVRNTPPPLVDDQLKEMLNPLKGSNNPNENFDSVNGESPGKVPTPGSEVASNGVGSSHLGVDNDQADEEGYQEVDDEGTEEDEDICSICMMNYVRSDDVMMMPCDKRHFFHVGCLTKWLYKSQACPICRTNIVSCLNAQGEVV</sequence>
<evidence type="ECO:0000256" key="6">
    <source>
        <dbReference type="ARBA" id="ARBA00022723"/>
    </source>
</evidence>
<dbReference type="GO" id="GO:0006511">
    <property type="term" value="P:ubiquitin-dependent protein catabolic process"/>
    <property type="evidence" value="ECO:0007669"/>
    <property type="project" value="TreeGrafter"/>
</dbReference>
<feature type="transmembrane region" description="Helical" evidence="14">
    <location>
        <begin position="148"/>
        <end position="171"/>
    </location>
</feature>
<evidence type="ECO:0000256" key="4">
    <source>
        <dbReference type="ARBA" id="ARBA00022679"/>
    </source>
</evidence>
<proteinExistence type="predicted"/>
<feature type="region of interest" description="Disordered" evidence="13">
    <location>
        <begin position="285"/>
        <end position="385"/>
    </location>
</feature>
<keyword evidence="4" id="KW-0808">Transferase</keyword>
<feature type="compositionally biased region" description="Polar residues" evidence="13">
    <location>
        <begin position="325"/>
        <end position="339"/>
    </location>
</feature>
<dbReference type="Pfam" id="PF13639">
    <property type="entry name" value="zf-RING_2"/>
    <property type="match status" value="1"/>
</dbReference>
<dbReference type="GO" id="GO:0016567">
    <property type="term" value="P:protein ubiquitination"/>
    <property type="evidence" value="ECO:0007669"/>
    <property type="project" value="TreeGrafter"/>
</dbReference>
<dbReference type="PANTHER" id="PTHR45977:SF4">
    <property type="entry name" value="RING-TYPE DOMAIN-CONTAINING PROTEIN"/>
    <property type="match status" value="1"/>
</dbReference>
<dbReference type="AlphaFoldDB" id="A0A193RE28"/>
<evidence type="ECO:0000256" key="7">
    <source>
        <dbReference type="ARBA" id="ARBA00022771"/>
    </source>
</evidence>
<dbReference type="InterPro" id="IPR013083">
    <property type="entry name" value="Znf_RING/FYVE/PHD"/>
</dbReference>
<evidence type="ECO:0000256" key="8">
    <source>
        <dbReference type="ARBA" id="ARBA00022786"/>
    </source>
</evidence>
<keyword evidence="7 12" id="KW-0863">Zinc-finger</keyword>
<accession>A0A193RE28</accession>
<evidence type="ECO:0000259" key="15">
    <source>
        <dbReference type="PROSITE" id="PS50089"/>
    </source>
</evidence>
<evidence type="ECO:0000313" key="17">
    <source>
        <dbReference type="Proteomes" id="UP000182142"/>
    </source>
</evidence>
<dbReference type="SMART" id="SM00744">
    <property type="entry name" value="RINGv"/>
    <property type="match status" value="1"/>
</dbReference>
<keyword evidence="10 14" id="KW-1133">Transmembrane helix</keyword>
<dbReference type="Gene3D" id="3.30.40.10">
    <property type="entry name" value="Zinc/RING finger domain, C3HC4 (zinc finger)"/>
    <property type="match status" value="1"/>
</dbReference>
<dbReference type="InterPro" id="IPR001841">
    <property type="entry name" value="Znf_RING"/>
</dbReference>
<feature type="transmembrane region" description="Helical" evidence="14">
    <location>
        <begin position="109"/>
        <end position="128"/>
    </location>
</feature>
<gene>
    <name evidence="16" type="ORF">PKNA1_H1_1143100</name>
</gene>
<feature type="transmembrane region" description="Helical" evidence="14">
    <location>
        <begin position="192"/>
        <end position="225"/>
    </location>
</feature>
<evidence type="ECO:0000256" key="5">
    <source>
        <dbReference type="ARBA" id="ARBA00022692"/>
    </source>
</evidence>